<dbReference type="GO" id="GO:0005975">
    <property type="term" value="P:carbohydrate metabolic process"/>
    <property type="evidence" value="ECO:0007669"/>
    <property type="project" value="InterPro"/>
</dbReference>
<gene>
    <name evidence="1" type="ORF">CAFE_22500</name>
</gene>
<dbReference type="OrthoDB" id="9795873at2"/>
<evidence type="ECO:0000313" key="2">
    <source>
        <dbReference type="Proteomes" id="UP000469440"/>
    </source>
</evidence>
<dbReference type="AlphaFoldDB" id="A0A6N8I087"/>
<keyword evidence="2" id="KW-1185">Reference proteome</keyword>
<comment type="caution">
    <text evidence="1">The sequence shown here is derived from an EMBL/GenBank/DDBJ whole genome shotgun (WGS) entry which is preliminary data.</text>
</comment>
<dbReference type="EMBL" id="VWXL01000058">
    <property type="protein sequence ID" value="MVB11531.1"/>
    <property type="molecule type" value="Genomic_DNA"/>
</dbReference>
<accession>A0A6N8I087</accession>
<dbReference type="InterPro" id="IPR008928">
    <property type="entry name" value="6-hairpin_glycosidase_sf"/>
</dbReference>
<name>A0A6N8I087_9FIRM</name>
<protein>
    <recommendedName>
        <fullName evidence="3">Glycosyltransferase</fullName>
    </recommendedName>
</protein>
<dbReference type="RefSeq" id="WP_156990709.1">
    <property type="nucleotide sequence ID" value="NZ_VWXL01000058.1"/>
</dbReference>
<sequence length="347" mass="38990">MNELIDDRYVFRITDDTGMLQHAVSGVPDPTEGYTLDDNARALIMADLLYELSPEKKYEDLLYRYTSFLLFAQKRGWFRNFMGYDRRFLEKRGSEDSFGRCICSLGFTAGRKDLPSSILQASQKLLLKTYRSCSSLSYLKGKAYALTGLLLWGEPAGLPGAEALCESIVDTYAQSRREDWRWFEDQMTYCSGILPLSLLCANEKAHLKKAASVALESLDFLLSATIKDGIFHPIGCKGWYQRGGSPAEFDEQPVEACCTMLACLAAYRLTGEPGYRESALRCYRWYLGDNSLKKSLIDRETGGCRDGLTKIGINRNEGAESIVCWMISALTAKREKLTDENLTAIPS</sequence>
<organism evidence="1 2">
    <name type="scientific">Caproicibacter fermentans</name>
    <dbReference type="NCBI Taxonomy" id="2576756"/>
    <lineage>
        <taxon>Bacteria</taxon>
        <taxon>Bacillati</taxon>
        <taxon>Bacillota</taxon>
        <taxon>Clostridia</taxon>
        <taxon>Eubacteriales</taxon>
        <taxon>Acutalibacteraceae</taxon>
        <taxon>Caproicibacter</taxon>
    </lineage>
</organism>
<dbReference type="Proteomes" id="UP000469440">
    <property type="component" value="Unassembled WGS sequence"/>
</dbReference>
<proteinExistence type="predicted"/>
<reference evidence="1 2" key="1">
    <citation type="submission" date="2019-09" db="EMBL/GenBank/DDBJ databases">
        <title>Genome sequence of Clostridium sp. EA1.</title>
        <authorList>
            <person name="Poehlein A."/>
            <person name="Bengelsdorf F.R."/>
            <person name="Daniel R."/>
        </authorList>
    </citation>
    <scope>NUCLEOTIDE SEQUENCE [LARGE SCALE GENOMIC DNA]</scope>
    <source>
        <strain evidence="1 2">EA1</strain>
    </source>
</reference>
<evidence type="ECO:0008006" key="3">
    <source>
        <dbReference type="Google" id="ProtNLM"/>
    </source>
</evidence>
<dbReference type="SUPFAM" id="SSF48208">
    <property type="entry name" value="Six-hairpin glycosidases"/>
    <property type="match status" value="1"/>
</dbReference>
<evidence type="ECO:0000313" key="1">
    <source>
        <dbReference type="EMBL" id="MVB11531.1"/>
    </source>
</evidence>